<name>A0A327Q0E1_9BACT</name>
<dbReference type="AlphaFoldDB" id="A0A327Q0E1"/>
<evidence type="ECO:0000256" key="3">
    <source>
        <dbReference type="ARBA" id="ARBA00022692"/>
    </source>
</evidence>
<evidence type="ECO:0000259" key="8">
    <source>
        <dbReference type="Pfam" id="PF01618"/>
    </source>
</evidence>
<dbReference type="Pfam" id="PF01618">
    <property type="entry name" value="MotA_ExbB"/>
    <property type="match status" value="1"/>
</dbReference>
<keyword evidence="5 7" id="KW-0472">Membrane</keyword>
<comment type="caution">
    <text evidence="9">The sequence shown here is derived from an EMBL/GenBank/DDBJ whole genome shotgun (WGS) entry which is preliminary data.</text>
</comment>
<feature type="domain" description="MotA/TolQ/ExbB proton channel" evidence="8">
    <location>
        <begin position="35"/>
        <end position="114"/>
    </location>
</feature>
<comment type="similarity">
    <text evidence="6">Belongs to the exbB/tolQ family.</text>
</comment>
<organism evidence="9 10">
    <name type="scientific">Chitinophaga skermanii</name>
    <dbReference type="NCBI Taxonomy" id="331697"/>
    <lineage>
        <taxon>Bacteria</taxon>
        <taxon>Pseudomonadati</taxon>
        <taxon>Bacteroidota</taxon>
        <taxon>Chitinophagia</taxon>
        <taxon>Chitinophagales</taxon>
        <taxon>Chitinophagaceae</taxon>
        <taxon>Chitinophaga</taxon>
    </lineage>
</organism>
<protein>
    <submittedName>
        <fullName evidence="9">MotA/TolQ/ExbB proton channel family protein</fullName>
    </submittedName>
</protein>
<evidence type="ECO:0000256" key="4">
    <source>
        <dbReference type="ARBA" id="ARBA00022989"/>
    </source>
</evidence>
<feature type="transmembrane region" description="Helical" evidence="7">
    <location>
        <begin position="6"/>
        <end position="21"/>
    </location>
</feature>
<keyword evidence="2" id="KW-1003">Cell membrane</keyword>
<evidence type="ECO:0000313" key="10">
    <source>
        <dbReference type="Proteomes" id="UP000249547"/>
    </source>
</evidence>
<feature type="transmembrane region" description="Helical" evidence="7">
    <location>
        <begin position="42"/>
        <end position="65"/>
    </location>
</feature>
<sequence length="466" mass="53021">MFEAIFIGIFACVVLACVFYVQRFKNEQHKPQESYNFWNNQYIFDAIPSIFPTLGILFTAIGVTIGLHGFDTSNIQESIPLLLEGLKSAFVATILGIALLIVFQKYTGIIQKKIDSAPNKPKKQSDEVSALADIAHVISQMQRENSQHLTTLVNCIQVDVVGKLDGILQQSVNQQAGIHQMMEQQIGQLKDIGANIDYIRNAQFDIGVKANANSDLIVTTMKANRDELNKRFIEFADILKKNNTEALVDVMRNVTEQFNTQMNELIDTLVKENFQELNESVNRLNGWQIENKAQIAQLTNHFKQTTAAFENSSNTMQTVSQSLTILTQEEGKLHLLIKQLDQVMINDTKFVDITQKLSASTIAINSAAEKYDETTNKLNDWIKHERGFKDAATILIQKMEEFRNMNSDVWTNYRKEMNEAVNIIRQTSNSLNENVKNINAEFYERLSTTMENLDNCIQRFMIGNRN</sequence>
<evidence type="ECO:0000256" key="1">
    <source>
        <dbReference type="ARBA" id="ARBA00004651"/>
    </source>
</evidence>
<evidence type="ECO:0000256" key="5">
    <source>
        <dbReference type="ARBA" id="ARBA00023136"/>
    </source>
</evidence>
<keyword evidence="6" id="KW-0653">Protein transport</keyword>
<keyword evidence="6" id="KW-0813">Transport</keyword>
<dbReference type="GO" id="GO:0015031">
    <property type="term" value="P:protein transport"/>
    <property type="evidence" value="ECO:0007669"/>
    <property type="project" value="UniProtKB-KW"/>
</dbReference>
<gene>
    <name evidence="9" type="ORF">LX64_04896</name>
</gene>
<reference evidence="9 10" key="1">
    <citation type="submission" date="2018-06" db="EMBL/GenBank/DDBJ databases">
        <title>Genomic Encyclopedia of Archaeal and Bacterial Type Strains, Phase II (KMG-II): from individual species to whole genera.</title>
        <authorList>
            <person name="Goeker M."/>
        </authorList>
    </citation>
    <scope>NUCLEOTIDE SEQUENCE [LARGE SCALE GENOMIC DNA]</scope>
    <source>
        <strain evidence="9 10">DSM 23857</strain>
    </source>
</reference>
<dbReference type="InterPro" id="IPR002898">
    <property type="entry name" value="MotA_ExbB_proton_chnl"/>
</dbReference>
<dbReference type="RefSeq" id="WP_111600282.1">
    <property type="nucleotide sequence ID" value="NZ_QLLL01000013.1"/>
</dbReference>
<feature type="transmembrane region" description="Helical" evidence="7">
    <location>
        <begin position="85"/>
        <end position="103"/>
    </location>
</feature>
<accession>A0A327Q0E1</accession>
<evidence type="ECO:0000256" key="2">
    <source>
        <dbReference type="ARBA" id="ARBA00022475"/>
    </source>
</evidence>
<keyword evidence="4 7" id="KW-1133">Transmembrane helix</keyword>
<evidence type="ECO:0000313" key="9">
    <source>
        <dbReference type="EMBL" id="RAI97848.1"/>
    </source>
</evidence>
<evidence type="ECO:0000256" key="7">
    <source>
        <dbReference type="SAM" id="Phobius"/>
    </source>
</evidence>
<keyword evidence="10" id="KW-1185">Reference proteome</keyword>
<proteinExistence type="inferred from homology"/>
<dbReference type="EMBL" id="QLLL01000013">
    <property type="protein sequence ID" value="RAI97848.1"/>
    <property type="molecule type" value="Genomic_DNA"/>
</dbReference>
<dbReference type="OrthoDB" id="9798009at2"/>
<keyword evidence="3 7" id="KW-0812">Transmembrane</keyword>
<evidence type="ECO:0000256" key="6">
    <source>
        <dbReference type="RuleBase" id="RU004057"/>
    </source>
</evidence>
<dbReference type="GO" id="GO:0005886">
    <property type="term" value="C:plasma membrane"/>
    <property type="evidence" value="ECO:0007669"/>
    <property type="project" value="UniProtKB-SubCell"/>
</dbReference>
<comment type="subcellular location">
    <subcellularLocation>
        <location evidence="1">Cell membrane</location>
        <topology evidence="1">Multi-pass membrane protein</topology>
    </subcellularLocation>
    <subcellularLocation>
        <location evidence="6">Membrane</location>
        <topology evidence="6">Multi-pass membrane protein</topology>
    </subcellularLocation>
</comment>
<dbReference type="Proteomes" id="UP000249547">
    <property type="component" value="Unassembled WGS sequence"/>
</dbReference>